<sequence length="291" mass="33323">MDKKIEFINLLILTLLMIMASIHTLVKSILIYRTHVSKSSKLVMIFLVWKLRQFAKSKKHDYFGCVLLLTRSLFYIIYIAFLRPQITFEAECDNNINNGRIFLLAAIITDLLIVAYVAFRFVRYTRRIANSSQTDQHIPFSSKSIIWDALRISITSILHINNINIVTLNDSTISRTIQIIVIIALLYLITFDLVKLDNPTNGEGSEVDIERPISHISETSISSEDIILRASNGMLANMPLKNVRDEIKMEQQYNIVRLEPDGDIGVLQQPLSFYEVASIFLGKKNKKRSSI</sequence>
<dbReference type="EMBL" id="QKYT01000468">
    <property type="protein sequence ID" value="RIA84797.1"/>
    <property type="molecule type" value="Genomic_DNA"/>
</dbReference>
<dbReference type="OrthoDB" id="2339686at2759"/>
<keyword evidence="1" id="KW-0472">Membrane</keyword>
<keyword evidence="1" id="KW-1133">Transmembrane helix</keyword>
<feature type="transmembrane region" description="Helical" evidence="1">
    <location>
        <begin position="101"/>
        <end position="122"/>
    </location>
</feature>
<dbReference type="Proteomes" id="UP000265703">
    <property type="component" value="Unassembled WGS sequence"/>
</dbReference>
<comment type="caution">
    <text evidence="2">The sequence shown here is derived from an EMBL/GenBank/DDBJ whole genome shotgun (WGS) entry which is preliminary data.</text>
</comment>
<feature type="transmembrane region" description="Helical" evidence="1">
    <location>
        <begin position="61"/>
        <end position="81"/>
    </location>
</feature>
<proteinExistence type="predicted"/>
<protein>
    <submittedName>
        <fullName evidence="2">Uncharacterized protein</fullName>
    </submittedName>
</protein>
<name>A0A397SLE4_9GLOM</name>
<feature type="transmembrane region" description="Helical" evidence="1">
    <location>
        <begin position="7"/>
        <end position="26"/>
    </location>
</feature>
<organism evidence="2 3">
    <name type="scientific">Glomus cerebriforme</name>
    <dbReference type="NCBI Taxonomy" id="658196"/>
    <lineage>
        <taxon>Eukaryota</taxon>
        <taxon>Fungi</taxon>
        <taxon>Fungi incertae sedis</taxon>
        <taxon>Mucoromycota</taxon>
        <taxon>Glomeromycotina</taxon>
        <taxon>Glomeromycetes</taxon>
        <taxon>Glomerales</taxon>
        <taxon>Glomeraceae</taxon>
        <taxon>Glomus</taxon>
    </lineage>
</organism>
<evidence type="ECO:0000313" key="2">
    <source>
        <dbReference type="EMBL" id="RIA84797.1"/>
    </source>
</evidence>
<reference evidence="2 3" key="1">
    <citation type="submission" date="2018-06" db="EMBL/GenBank/DDBJ databases">
        <title>Comparative genomics reveals the genomic features of Rhizophagus irregularis, R. cerebriforme, R. diaphanum and Gigaspora rosea, and their symbiotic lifestyle signature.</title>
        <authorList>
            <person name="Morin E."/>
            <person name="San Clemente H."/>
            <person name="Chen E.C.H."/>
            <person name="De La Providencia I."/>
            <person name="Hainaut M."/>
            <person name="Kuo A."/>
            <person name="Kohler A."/>
            <person name="Murat C."/>
            <person name="Tang N."/>
            <person name="Roy S."/>
            <person name="Loubradou J."/>
            <person name="Henrissat B."/>
            <person name="Grigoriev I.V."/>
            <person name="Corradi N."/>
            <person name="Roux C."/>
            <person name="Martin F.M."/>
        </authorList>
    </citation>
    <scope>NUCLEOTIDE SEQUENCE [LARGE SCALE GENOMIC DNA]</scope>
    <source>
        <strain evidence="2 3">DAOM 227022</strain>
    </source>
</reference>
<dbReference type="AlphaFoldDB" id="A0A397SLE4"/>
<keyword evidence="3" id="KW-1185">Reference proteome</keyword>
<accession>A0A397SLE4</accession>
<gene>
    <name evidence="2" type="ORF">C1645_742063</name>
</gene>
<evidence type="ECO:0000256" key="1">
    <source>
        <dbReference type="SAM" id="Phobius"/>
    </source>
</evidence>
<evidence type="ECO:0000313" key="3">
    <source>
        <dbReference type="Proteomes" id="UP000265703"/>
    </source>
</evidence>
<keyword evidence="1" id="KW-0812">Transmembrane</keyword>